<dbReference type="RefSeq" id="WP_065270416.1">
    <property type="nucleotide sequence ID" value="NZ_CP015124.1"/>
</dbReference>
<evidence type="ECO:0000313" key="2">
    <source>
        <dbReference type="EMBL" id="MDE4164843.1"/>
    </source>
</evidence>
<dbReference type="Proteomes" id="UP000092565">
    <property type="component" value="Chromosome"/>
</dbReference>
<evidence type="ECO:0000313" key="1">
    <source>
        <dbReference type="EMBL" id="ANP35268.1"/>
    </source>
</evidence>
<protein>
    <submittedName>
        <fullName evidence="1">Recombinase</fullName>
    </submittedName>
</protein>
<dbReference type="EMBL" id="CP015124">
    <property type="protein sequence ID" value="ANP35268.1"/>
    <property type="molecule type" value="Genomic_DNA"/>
</dbReference>
<name>A0A1B0ZMC6_9RHOB</name>
<dbReference type="Proteomes" id="UP001218364">
    <property type="component" value="Unassembled WGS sequence"/>
</dbReference>
<gene>
    <name evidence="1" type="ORF">JL2886_00335</name>
    <name evidence="2" type="ORF">PXK24_04010</name>
</gene>
<evidence type="ECO:0000313" key="4">
    <source>
        <dbReference type="Proteomes" id="UP001218364"/>
    </source>
</evidence>
<dbReference type="EMBL" id="JARCJK010000001">
    <property type="protein sequence ID" value="MDE4164843.1"/>
    <property type="molecule type" value="Genomic_DNA"/>
</dbReference>
<organism evidence="1 3">
    <name type="scientific">Phaeobacter gallaeciensis</name>
    <dbReference type="NCBI Taxonomy" id="60890"/>
    <lineage>
        <taxon>Bacteria</taxon>
        <taxon>Pseudomonadati</taxon>
        <taxon>Pseudomonadota</taxon>
        <taxon>Alphaproteobacteria</taxon>
        <taxon>Rhodobacterales</taxon>
        <taxon>Roseobacteraceae</taxon>
        <taxon>Phaeobacter</taxon>
    </lineage>
</organism>
<proteinExistence type="predicted"/>
<dbReference type="AlphaFoldDB" id="A0A1B0ZMC6"/>
<sequence length="115" mass="12692">MTTPDPADDHRPVRDLLRSLQASLLRLRNEAEGLHDSLMQNGAVALTQGERQQVAKLESLIRDSQKVEKLIAERTHDTAAGDAELDLEEARAEICRRLDCLRAAAVAEPPTGELE</sequence>
<dbReference type="OrthoDB" id="7873197at2"/>
<keyword evidence="3" id="KW-1185">Reference proteome</keyword>
<reference evidence="1 3" key="1">
    <citation type="submission" date="2016-04" db="EMBL/GenBank/DDBJ databases">
        <authorList>
            <person name="Evans L.H."/>
            <person name="Alamgir A."/>
            <person name="Owens N."/>
            <person name="Weber N.D."/>
            <person name="Virtaneva K."/>
            <person name="Barbian K."/>
            <person name="Babar A."/>
            <person name="Rosenke K."/>
        </authorList>
    </citation>
    <scope>NUCLEOTIDE SEQUENCE [LARGE SCALE GENOMIC DNA]</scope>
    <source>
        <strain evidence="1 3">JL2886</strain>
    </source>
</reference>
<reference evidence="2 4" key="2">
    <citation type="submission" date="2023-02" db="EMBL/GenBank/DDBJ databases">
        <title>Population genomics of bacteria associated with diatom.</title>
        <authorList>
            <person name="Xie J."/>
            <person name="Wang H."/>
        </authorList>
    </citation>
    <scope>NUCLEOTIDE SEQUENCE [LARGE SCALE GENOMIC DNA]</scope>
    <source>
        <strain evidence="2 4">PT47_8</strain>
    </source>
</reference>
<evidence type="ECO:0000313" key="3">
    <source>
        <dbReference type="Proteomes" id="UP000092565"/>
    </source>
</evidence>
<accession>A0A1B0ZMC6</accession>